<evidence type="ECO:0000256" key="1">
    <source>
        <dbReference type="SAM" id="MobiDB-lite"/>
    </source>
</evidence>
<dbReference type="EMBL" id="OX459122">
    <property type="protein sequence ID" value="CAI9105772.1"/>
    <property type="molecule type" value="Genomic_DNA"/>
</dbReference>
<gene>
    <name evidence="2" type="ORF">OLC1_LOCUS14397</name>
</gene>
<name>A0AAV1DD25_OLDCO</name>
<organism evidence="2 3">
    <name type="scientific">Oldenlandia corymbosa var. corymbosa</name>
    <dbReference type="NCBI Taxonomy" id="529605"/>
    <lineage>
        <taxon>Eukaryota</taxon>
        <taxon>Viridiplantae</taxon>
        <taxon>Streptophyta</taxon>
        <taxon>Embryophyta</taxon>
        <taxon>Tracheophyta</taxon>
        <taxon>Spermatophyta</taxon>
        <taxon>Magnoliopsida</taxon>
        <taxon>eudicotyledons</taxon>
        <taxon>Gunneridae</taxon>
        <taxon>Pentapetalae</taxon>
        <taxon>asterids</taxon>
        <taxon>lamiids</taxon>
        <taxon>Gentianales</taxon>
        <taxon>Rubiaceae</taxon>
        <taxon>Rubioideae</taxon>
        <taxon>Spermacoceae</taxon>
        <taxon>Hedyotis-Oldenlandia complex</taxon>
        <taxon>Oldenlandia</taxon>
    </lineage>
</organism>
<dbReference type="InterPro" id="IPR039884">
    <property type="entry name" value="R3HC1/R3HCL"/>
</dbReference>
<evidence type="ECO:0000313" key="3">
    <source>
        <dbReference type="Proteomes" id="UP001161247"/>
    </source>
</evidence>
<protein>
    <submittedName>
        <fullName evidence="2">OLC1v1004786C4</fullName>
    </submittedName>
</protein>
<accession>A0AAV1DD25</accession>
<dbReference type="Proteomes" id="UP001161247">
    <property type="component" value="Chromosome 5"/>
</dbReference>
<dbReference type="AlphaFoldDB" id="A0AAV1DD25"/>
<sequence>MEGDHREANWTEEVEDLVNGGEIDKAITVLETVISKLEGSSRPQFSQLAAALLDLSKLYSSQGLSLKADDARARALSMNRESQSGELLRKRELNVLNESASEASKNSNQIVDDSQDFSNLRKDESIQEELADDDWEAVADRSPDELLTPISLPGVSKLSLEDVEVKGTKRRGRGTFSYKKAGMYSDERLSEPVIGDEDDIAEFASSAGENKTKNLIYGTKHILVLSGFPPSTRTLDLEKLLERFKDRGVVIRWVNDTTALAVFKSPSIALDASMSIKCSFSVRILEETDEILSSIPPRDLEPPAVRPKTSARTAQRLIAQSMGIKLDTTSFGSEELRKQEAARKSRIISRQHMKEDAWGDDAS</sequence>
<dbReference type="InterPro" id="IPR012677">
    <property type="entry name" value="Nucleotide-bd_a/b_plait_sf"/>
</dbReference>
<reference evidence="2" key="1">
    <citation type="submission" date="2023-03" db="EMBL/GenBank/DDBJ databases">
        <authorList>
            <person name="Julca I."/>
        </authorList>
    </citation>
    <scope>NUCLEOTIDE SEQUENCE</scope>
</reference>
<dbReference type="PANTHER" id="PTHR21678">
    <property type="entry name" value="GROWTH INHIBITION AND DIFFERENTIATION RELATED PROTEIN 88"/>
    <property type="match status" value="1"/>
</dbReference>
<dbReference type="Gene3D" id="3.30.70.330">
    <property type="match status" value="1"/>
</dbReference>
<keyword evidence="3" id="KW-1185">Reference proteome</keyword>
<dbReference type="PANTHER" id="PTHR21678:SF0">
    <property type="entry name" value="C3H1-TYPE DOMAIN-CONTAINING PROTEIN"/>
    <property type="match status" value="1"/>
</dbReference>
<evidence type="ECO:0000313" key="2">
    <source>
        <dbReference type="EMBL" id="CAI9105772.1"/>
    </source>
</evidence>
<feature type="region of interest" description="Disordered" evidence="1">
    <location>
        <begin position="342"/>
        <end position="363"/>
    </location>
</feature>
<proteinExistence type="predicted"/>